<evidence type="ECO:0000259" key="4">
    <source>
        <dbReference type="PROSITE" id="PS50102"/>
    </source>
</evidence>
<dbReference type="InParanoid" id="A0A2V0P7X7"/>
<dbReference type="PROSITE" id="PS50102">
    <property type="entry name" value="RRM"/>
    <property type="match status" value="1"/>
</dbReference>
<comment type="caution">
    <text evidence="5">The sequence shown here is derived from an EMBL/GenBank/DDBJ whole genome shotgun (WGS) entry which is preliminary data.</text>
</comment>
<dbReference type="PANTHER" id="PTHR48025:SF1">
    <property type="entry name" value="RRM DOMAIN-CONTAINING PROTEIN"/>
    <property type="match status" value="1"/>
</dbReference>
<dbReference type="Pfam" id="PF00076">
    <property type="entry name" value="RRM_1"/>
    <property type="match status" value="1"/>
</dbReference>
<dbReference type="InterPro" id="IPR050502">
    <property type="entry name" value="Euk_RNA-bind_prot"/>
</dbReference>
<evidence type="ECO:0000256" key="1">
    <source>
        <dbReference type="ARBA" id="ARBA00022884"/>
    </source>
</evidence>
<dbReference type="GO" id="GO:0003729">
    <property type="term" value="F:mRNA binding"/>
    <property type="evidence" value="ECO:0007669"/>
    <property type="project" value="TreeGrafter"/>
</dbReference>
<reference evidence="5 6" key="1">
    <citation type="journal article" date="2018" name="Sci. Rep.">
        <title>Raphidocelis subcapitata (=Pseudokirchneriella subcapitata) provides an insight into genome evolution and environmental adaptations in the Sphaeropleales.</title>
        <authorList>
            <person name="Suzuki S."/>
            <person name="Yamaguchi H."/>
            <person name="Nakajima N."/>
            <person name="Kawachi M."/>
        </authorList>
    </citation>
    <scope>NUCLEOTIDE SEQUENCE [LARGE SCALE GENOMIC DNA]</scope>
    <source>
        <strain evidence="5 6">NIES-35</strain>
    </source>
</reference>
<evidence type="ECO:0000313" key="5">
    <source>
        <dbReference type="EMBL" id="GBF95968.1"/>
    </source>
</evidence>
<sequence length="602" mass="56790">MAEGCQSVGREPPHPEGGTLAQDDRSLAQPPTPPALDGDARHERPAAAEAAAHAAASASAARQGAPAGDAPAAGVCTPTAAAAPGPAAAAAAAGAAVEKSPEPEAGAEPLAPPPPEGRQVFFAKVPPSASPDEVAALFARFGGVESVNLFRAWATARSSKGCGLVTMATAAAAAAAREALNGSHVWPGAEAAMVVEWYSPGKLGTKAAAAAAVKAAAAAGRGAERAAAAGAREHGGGGGGDGAARRRGPVRGSVSFTGPGSGYLGVREALAAGGALAGAAFGRSASFPAAAATAAAAASAAAAAAGARLDAALLSGGGPPSFAPQWLCAPDGSPLCAGPQTFAALAGRSAPGPAPPARAGSDASLAGGLAFGGGLLGGSPVVGGGGGSAGFGLGGAFRNSNSDFGGLPAGDRLFDLALAEHSAAAAAAAAAAWQFDGGGPFLPAAPDGLAGARSLGSAGAAAGPCFGVLQLAAGASFDGGLAPSNSCTIASSVAATNSTGSWAFPSDAGQLSGHGLLGAPQLRPQQPHGAPQLCVQLTPAQAEALRAHVSTLAVITGCAVAVRPAAGPGPGLGLGVPELVVSGTPPQLQSASVMVARLLATL</sequence>
<dbReference type="PANTHER" id="PTHR48025">
    <property type="entry name" value="OS02G0815200 PROTEIN"/>
    <property type="match status" value="1"/>
</dbReference>
<dbReference type="EMBL" id="BDRX01000072">
    <property type="protein sequence ID" value="GBF95968.1"/>
    <property type="molecule type" value="Genomic_DNA"/>
</dbReference>
<dbReference type="InterPro" id="IPR000504">
    <property type="entry name" value="RRM_dom"/>
</dbReference>
<keyword evidence="6" id="KW-1185">Reference proteome</keyword>
<dbReference type="SUPFAM" id="SSF54928">
    <property type="entry name" value="RNA-binding domain, RBD"/>
    <property type="match status" value="1"/>
</dbReference>
<proteinExistence type="predicted"/>
<dbReference type="Proteomes" id="UP000247498">
    <property type="component" value="Unassembled WGS sequence"/>
</dbReference>
<dbReference type="Gene3D" id="3.30.70.330">
    <property type="match status" value="1"/>
</dbReference>
<feature type="domain" description="RRM" evidence="4">
    <location>
        <begin position="118"/>
        <end position="200"/>
    </location>
</feature>
<evidence type="ECO:0000256" key="3">
    <source>
        <dbReference type="SAM" id="MobiDB-lite"/>
    </source>
</evidence>
<feature type="region of interest" description="Disordered" evidence="3">
    <location>
        <begin position="1"/>
        <end position="120"/>
    </location>
</feature>
<protein>
    <recommendedName>
        <fullName evidence="4">RRM domain-containing protein</fullName>
    </recommendedName>
</protein>
<organism evidence="5 6">
    <name type="scientific">Raphidocelis subcapitata</name>
    <dbReference type="NCBI Taxonomy" id="307507"/>
    <lineage>
        <taxon>Eukaryota</taxon>
        <taxon>Viridiplantae</taxon>
        <taxon>Chlorophyta</taxon>
        <taxon>core chlorophytes</taxon>
        <taxon>Chlorophyceae</taxon>
        <taxon>CS clade</taxon>
        <taxon>Sphaeropleales</taxon>
        <taxon>Selenastraceae</taxon>
        <taxon>Raphidocelis</taxon>
    </lineage>
</organism>
<gene>
    <name evidence="5" type="ORF">Rsub_08091</name>
</gene>
<accession>A0A2V0P7X7</accession>
<feature type="region of interest" description="Disordered" evidence="3">
    <location>
        <begin position="228"/>
        <end position="254"/>
    </location>
</feature>
<dbReference type="InterPro" id="IPR012677">
    <property type="entry name" value="Nucleotide-bd_a/b_plait_sf"/>
</dbReference>
<name>A0A2V0P7X7_9CHLO</name>
<evidence type="ECO:0000313" key="6">
    <source>
        <dbReference type="Proteomes" id="UP000247498"/>
    </source>
</evidence>
<dbReference type="OrthoDB" id="552156at2759"/>
<keyword evidence="1 2" id="KW-0694">RNA-binding</keyword>
<feature type="compositionally biased region" description="Low complexity" evidence="3">
    <location>
        <begin position="47"/>
        <end position="109"/>
    </location>
</feature>
<dbReference type="SMART" id="SM00360">
    <property type="entry name" value="RRM"/>
    <property type="match status" value="1"/>
</dbReference>
<evidence type="ECO:0000256" key="2">
    <source>
        <dbReference type="PROSITE-ProRule" id="PRU00176"/>
    </source>
</evidence>
<dbReference type="InterPro" id="IPR035979">
    <property type="entry name" value="RBD_domain_sf"/>
</dbReference>
<dbReference type="AlphaFoldDB" id="A0A2V0P7X7"/>